<feature type="domain" description="Cyclic nucleotide-binding" evidence="4">
    <location>
        <begin position="30"/>
        <end position="102"/>
    </location>
</feature>
<dbReference type="PANTHER" id="PTHR24567">
    <property type="entry name" value="CRP FAMILY TRANSCRIPTIONAL REGULATORY PROTEIN"/>
    <property type="match status" value="1"/>
</dbReference>
<evidence type="ECO:0000313" key="7">
    <source>
        <dbReference type="Proteomes" id="UP001524587"/>
    </source>
</evidence>
<dbReference type="InterPro" id="IPR000595">
    <property type="entry name" value="cNMP-bd_dom"/>
</dbReference>
<evidence type="ECO:0000256" key="2">
    <source>
        <dbReference type="ARBA" id="ARBA00023125"/>
    </source>
</evidence>
<evidence type="ECO:0000313" key="6">
    <source>
        <dbReference type="EMBL" id="MCQ8278824.1"/>
    </source>
</evidence>
<evidence type="ECO:0000256" key="3">
    <source>
        <dbReference type="ARBA" id="ARBA00023163"/>
    </source>
</evidence>
<dbReference type="SMART" id="SM00100">
    <property type="entry name" value="cNMP"/>
    <property type="match status" value="1"/>
</dbReference>
<dbReference type="InterPro" id="IPR036390">
    <property type="entry name" value="WH_DNA-bd_sf"/>
</dbReference>
<dbReference type="SUPFAM" id="SSF46785">
    <property type="entry name" value="Winged helix' DNA-binding domain"/>
    <property type="match status" value="1"/>
</dbReference>
<dbReference type="PROSITE" id="PS50042">
    <property type="entry name" value="CNMP_BINDING_3"/>
    <property type="match status" value="1"/>
</dbReference>
<dbReference type="RefSeq" id="WP_422864304.1">
    <property type="nucleotide sequence ID" value="NZ_JAMSKV010000008.1"/>
</dbReference>
<accession>A0ABT1W7H7</accession>
<proteinExistence type="predicted"/>
<dbReference type="SMART" id="SM00419">
    <property type="entry name" value="HTH_CRP"/>
    <property type="match status" value="1"/>
</dbReference>
<dbReference type="InterPro" id="IPR018490">
    <property type="entry name" value="cNMP-bd_dom_sf"/>
</dbReference>
<dbReference type="PRINTS" id="PR00034">
    <property type="entry name" value="HTHCRP"/>
</dbReference>
<dbReference type="Proteomes" id="UP001524587">
    <property type="component" value="Unassembled WGS sequence"/>
</dbReference>
<dbReference type="InterPro" id="IPR014710">
    <property type="entry name" value="RmlC-like_jellyroll"/>
</dbReference>
<protein>
    <submittedName>
        <fullName evidence="6">Helix-turn-helix domain-containing protein</fullName>
    </submittedName>
</protein>
<evidence type="ECO:0000259" key="5">
    <source>
        <dbReference type="PROSITE" id="PS51063"/>
    </source>
</evidence>
<evidence type="ECO:0000256" key="1">
    <source>
        <dbReference type="ARBA" id="ARBA00023015"/>
    </source>
</evidence>
<keyword evidence="2" id="KW-0238">DNA-binding</keyword>
<name>A0ABT1W7H7_9PROT</name>
<keyword evidence="7" id="KW-1185">Reference proteome</keyword>
<comment type="caution">
    <text evidence="6">The sequence shown here is derived from an EMBL/GenBank/DDBJ whole genome shotgun (WGS) entry which is preliminary data.</text>
</comment>
<dbReference type="Pfam" id="PF13545">
    <property type="entry name" value="HTH_Crp_2"/>
    <property type="match status" value="1"/>
</dbReference>
<evidence type="ECO:0000259" key="4">
    <source>
        <dbReference type="PROSITE" id="PS50042"/>
    </source>
</evidence>
<dbReference type="PROSITE" id="PS51063">
    <property type="entry name" value="HTH_CRP_2"/>
    <property type="match status" value="1"/>
</dbReference>
<feature type="domain" description="HTH crp-type" evidence="5">
    <location>
        <begin position="161"/>
        <end position="235"/>
    </location>
</feature>
<keyword evidence="1" id="KW-0805">Transcription regulation</keyword>
<keyword evidence="3" id="KW-0804">Transcription</keyword>
<dbReference type="CDD" id="cd00092">
    <property type="entry name" value="HTH_CRP"/>
    <property type="match status" value="1"/>
</dbReference>
<dbReference type="InterPro" id="IPR018335">
    <property type="entry name" value="Tscrpt_reg_HTH_Crp-type_CS"/>
</dbReference>
<gene>
    <name evidence="6" type="ORF">NFI95_10200</name>
</gene>
<dbReference type="EMBL" id="JAMSKV010000008">
    <property type="protein sequence ID" value="MCQ8278824.1"/>
    <property type="molecule type" value="Genomic_DNA"/>
</dbReference>
<dbReference type="InterPro" id="IPR036388">
    <property type="entry name" value="WH-like_DNA-bd_sf"/>
</dbReference>
<dbReference type="InterPro" id="IPR012318">
    <property type="entry name" value="HTH_CRP"/>
</dbReference>
<sequence>MTVTETHRPLTLLPAGSVACMTCGARSASVCNAVEERDLRLLEGAAEKIRIAPGAPFMVEGAPADCFFNITSGTARLVKLLPDGRRQVTGFADAGRFLGLAATERFGFGAEAIDAVTACRFSRKRLRGLIDDVPLLERRLLASASSELAAAQEQLLLLGRKTALERVASFLLERQAALPVCRGGDETVSLPMGRGDIADYLGLTIETISRTLGMLKTRGCIAVDKASEIRIRLPARMRALAAGED</sequence>
<dbReference type="PROSITE" id="PS00042">
    <property type="entry name" value="HTH_CRP_1"/>
    <property type="match status" value="1"/>
</dbReference>
<dbReference type="SUPFAM" id="SSF51206">
    <property type="entry name" value="cAMP-binding domain-like"/>
    <property type="match status" value="1"/>
</dbReference>
<reference evidence="6 7" key="1">
    <citation type="submission" date="2022-06" db="EMBL/GenBank/DDBJ databases">
        <title>Endosaccharibacter gen. nov., sp. nov., endophytic bacteria isolated from sugarcane.</title>
        <authorList>
            <person name="Pitiwittayakul N."/>
            <person name="Yukphan P."/>
            <person name="Charoenyingcharoen P."/>
            <person name="Tanasupawat S."/>
        </authorList>
    </citation>
    <scope>NUCLEOTIDE SEQUENCE [LARGE SCALE GENOMIC DNA]</scope>
    <source>
        <strain evidence="6 7">KSS8</strain>
    </source>
</reference>
<dbReference type="InterPro" id="IPR050397">
    <property type="entry name" value="Env_Response_Regulators"/>
</dbReference>
<dbReference type="PANTHER" id="PTHR24567:SF75">
    <property type="entry name" value="FUMARATE AND NITRATE REDUCTION REGULATORY PROTEIN"/>
    <property type="match status" value="1"/>
</dbReference>
<dbReference type="Gene3D" id="1.10.10.10">
    <property type="entry name" value="Winged helix-like DNA-binding domain superfamily/Winged helix DNA-binding domain"/>
    <property type="match status" value="1"/>
</dbReference>
<organism evidence="6 7">
    <name type="scientific">Endosaccharibacter trunci</name>
    <dbReference type="NCBI Taxonomy" id="2812733"/>
    <lineage>
        <taxon>Bacteria</taxon>
        <taxon>Pseudomonadati</taxon>
        <taxon>Pseudomonadota</taxon>
        <taxon>Alphaproteobacteria</taxon>
        <taxon>Acetobacterales</taxon>
        <taxon>Acetobacteraceae</taxon>
        <taxon>Endosaccharibacter</taxon>
    </lineage>
</organism>
<dbReference type="CDD" id="cd00038">
    <property type="entry name" value="CAP_ED"/>
    <property type="match status" value="1"/>
</dbReference>
<dbReference type="Pfam" id="PF00027">
    <property type="entry name" value="cNMP_binding"/>
    <property type="match status" value="1"/>
</dbReference>
<dbReference type="Gene3D" id="2.60.120.10">
    <property type="entry name" value="Jelly Rolls"/>
    <property type="match status" value="1"/>
</dbReference>